<protein>
    <submittedName>
        <fullName evidence="2">Uncharacterized protein</fullName>
    </submittedName>
</protein>
<dbReference type="AlphaFoldDB" id="A0A6A5APN0"/>
<feature type="region of interest" description="Disordered" evidence="1">
    <location>
        <begin position="17"/>
        <end position="49"/>
    </location>
</feature>
<dbReference type="Proteomes" id="UP000469452">
    <property type="component" value="Unassembled WGS sequence"/>
</dbReference>
<dbReference type="EMBL" id="VJMI01010590">
    <property type="protein sequence ID" value="KAF0755361.1"/>
    <property type="molecule type" value="Genomic_DNA"/>
</dbReference>
<accession>A0A6A5APN0</accession>
<reference evidence="2 3" key="1">
    <citation type="submission" date="2019-06" db="EMBL/GenBank/DDBJ databases">
        <title>Genomics analysis of Aphanomyces spp. identifies a new class of oomycete effector associated with host adaptation.</title>
        <authorList>
            <person name="Gaulin E."/>
        </authorList>
    </citation>
    <scope>NUCLEOTIDE SEQUENCE [LARGE SCALE GENOMIC DNA]</scope>
    <source>
        <strain evidence="2 3">E</strain>
    </source>
</reference>
<proteinExistence type="predicted"/>
<comment type="caution">
    <text evidence="2">The sequence shown here is derived from an EMBL/GenBank/DDBJ whole genome shotgun (WGS) entry which is preliminary data.</text>
</comment>
<feature type="compositionally biased region" description="Polar residues" evidence="1">
    <location>
        <begin position="35"/>
        <end position="49"/>
    </location>
</feature>
<sequence length="279" mass="31450">MDIRVGDALFPVLPYDDDAVGTEQSPLDDEFGSGVPSNNGQSKTQPIMQTTPVGDDARLKVQPIMQTTPVGDDARLKVHREATQRLELADRAQHAYFLAYEVECEMADLALWTEAMIIPQSWRLAIRKHLAPILLRMKLHVGNLMQAESMLLPPFDERKRVQFDLLLQSTEDISVVLYDSIQECKRKAIEGERVVAASMIQLHARRRLRVVCRTSLWIGFYTTKVKLTRLQRGLIPGLFDGLKGETIMNITADSITLEYPKTANRNATGRGNNSKPNKH</sequence>
<evidence type="ECO:0000313" key="2">
    <source>
        <dbReference type="EMBL" id="KAF0755361.1"/>
    </source>
</evidence>
<evidence type="ECO:0000313" key="3">
    <source>
        <dbReference type="Proteomes" id="UP000469452"/>
    </source>
</evidence>
<name>A0A6A5APN0_APHAT</name>
<evidence type="ECO:0000256" key="1">
    <source>
        <dbReference type="SAM" id="MobiDB-lite"/>
    </source>
</evidence>
<feature type="compositionally biased region" description="Acidic residues" evidence="1">
    <location>
        <begin position="17"/>
        <end position="31"/>
    </location>
</feature>
<dbReference type="VEuPathDB" id="FungiDB:H257_19210"/>
<organism evidence="2 3">
    <name type="scientific">Aphanomyces astaci</name>
    <name type="common">Crayfish plague agent</name>
    <dbReference type="NCBI Taxonomy" id="112090"/>
    <lineage>
        <taxon>Eukaryota</taxon>
        <taxon>Sar</taxon>
        <taxon>Stramenopiles</taxon>
        <taxon>Oomycota</taxon>
        <taxon>Saprolegniomycetes</taxon>
        <taxon>Saprolegniales</taxon>
        <taxon>Verrucalvaceae</taxon>
        <taxon>Aphanomyces</taxon>
    </lineage>
</organism>
<gene>
    <name evidence="2" type="ORF">AaE_004995</name>
</gene>